<dbReference type="InterPro" id="IPR000504">
    <property type="entry name" value="RRM_dom"/>
</dbReference>
<feature type="domain" description="RRM" evidence="3">
    <location>
        <begin position="3"/>
        <end position="81"/>
    </location>
</feature>
<dbReference type="InterPro" id="IPR012677">
    <property type="entry name" value="Nucleotide-bd_a/b_plait_sf"/>
</dbReference>
<name>A0A833JFK4_9BACT</name>
<feature type="region of interest" description="Disordered" evidence="2">
    <location>
        <begin position="72"/>
        <end position="107"/>
    </location>
</feature>
<evidence type="ECO:0000313" key="4">
    <source>
        <dbReference type="EMBL" id="KAB8033809.1"/>
    </source>
</evidence>
<evidence type="ECO:0000256" key="1">
    <source>
        <dbReference type="ARBA" id="ARBA00022884"/>
    </source>
</evidence>
<dbReference type="Gene3D" id="3.30.70.330">
    <property type="match status" value="1"/>
</dbReference>
<proteinExistence type="predicted"/>
<dbReference type="SUPFAM" id="SSF54928">
    <property type="entry name" value="RNA-binding domain, RBD"/>
    <property type="match status" value="1"/>
</dbReference>
<dbReference type="SMART" id="SM00360">
    <property type="entry name" value="RRM"/>
    <property type="match status" value="1"/>
</dbReference>
<dbReference type="PROSITE" id="PS50102">
    <property type="entry name" value="RRM"/>
    <property type="match status" value="1"/>
</dbReference>
<reference evidence="4 5" key="1">
    <citation type="submission" date="2019-10" db="EMBL/GenBank/DDBJ databases">
        <title>New genus of Silvanigrellaceae.</title>
        <authorList>
            <person name="Pitt A."/>
            <person name="Hahn M.W."/>
        </authorList>
    </citation>
    <scope>NUCLEOTIDE SEQUENCE [LARGE SCALE GENOMIC DNA]</scope>
    <source>
        <strain evidence="4 5">33A1-SZDP</strain>
    </source>
</reference>
<dbReference type="Proteomes" id="UP000442694">
    <property type="component" value="Unassembled WGS sequence"/>
</dbReference>
<dbReference type="InterPro" id="IPR050502">
    <property type="entry name" value="Euk_RNA-bind_prot"/>
</dbReference>
<keyword evidence="1" id="KW-0694">RNA-binding</keyword>
<dbReference type="Pfam" id="PF00076">
    <property type="entry name" value="RRM_1"/>
    <property type="match status" value="1"/>
</dbReference>
<gene>
    <name evidence="4" type="ORF">GCL57_00945</name>
</gene>
<dbReference type="AlphaFoldDB" id="A0A833JFK4"/>
<feature type="compositionally biased region" description="Basic and acidic residues" evidence="2">
    <location>
        <begin position="96"/>
        <end position="107"/>
    </location>
</feature>
<keyword evidence="5" id="KW-1185">Reference proteome</keyword>
<comment type="caution">
    <text evidence="4">The sequence shown here is derived from an EMBL/GenBank/DDBJ whole genome shotgun (WGS) entry which is preliminary data.</text>
</comment>
<evidence type="ECO:0000256" key="2">
    <source>
        <dbReference type="SAM" id="MobiDB-lite"/>
    </source>
</evidence>
<evidence type="ECO:0000313" key="5">
    <source>
        <dbReference type="Proteomes" id="UP000442694"/>
    </source>
</evidence>
<sequence length="107" mass="11587">MGTKLYVGNLPFSVSENDVASLFEKAGNVASVRAVMDRETGRFKGFCFVEMGTEAEAQQAISMFNGSELNGRPMIVNEARPPEPRNNRGGFGGGHRGGDRGGNRTRY</sequence>
<organism evidence="4 5">
    <name type="scientific">Fluviispira multicolorata</name>
    <dbReference type="NCBI Taxonomy" id="2654512"/>
    <lineage>
        <taxon>Bacteria</taxon>
        <taxon>Pseudomonadati</taxon>
        <taxon>Bdellovibrionota</taxon>
        <taxon>Oligoflexia</taxon>
        <taxon>Silvanigrellales</taxon>
        <taxon>Silvanigrellaceae</taxon>
        <taxon>Fluviispira</taxon>
    </lineage>
</organism>
<dbReference type="PANTHER" id="PTHR48025">
    <property type="entry name" value="OS02G0815200 PROTEIN"/>
    <property type="match status" value="1"/>
</dbReference>
<dbReference type="PANTHER" id="PTHR48025:SF1">
    <property type="entry name" value="RRM DOMAIN-CONTAINING PROTEIN"/>
    <property type="match status" value="1"/>
</dbReference>
<dbReference type="GO" id="GO:0003729">
    <property type="term" value="F:mRNA binding"/>
    <property type="evidence" value="ECO:0007669"/>
    <property type="project" value="TreeGrafter"/>
</dbReference>
<protein>
    <submittedName>
        <fullName evidence="4">RNA-binding protein</fullName>
    </submittedName>
</protein>
<accession>A0A833JFK4</accession>
<dbReference type="EMBL" id="WFLN01000004">
    <property type="protein sequence ID" value="KAB8033809.1"/>
    <property type="molecule type" value="Genomic_DNA"/>
</dbReference>
<dbReference type="InterPro" id="IPR035979">
    <property type="entry name" value="RBD_domain_sf"/>
</dbReference>
<evidence type="ECO:0000259" key="3">
    <source>
        <dbReference type="PROSITE" id="PS50102"/>
    </source>
</evidence>